<evidence type="ECO:0000313" key="3">
    <source>
        <dbReference type="Proteomes" id="UP000076842"/>
    </source>
</evidence>
<dbReference type="OrthoDB" id="3351070at2759"/>
<keyword evidence="3" id="KW-1185">Reference proteome</keyword>
<dbReference type="EMBL" id="KV423924">
    <property type="protein sequence ID" value="KZT61292.1"/>
    <property type="molecule type" value="Genomic_DNA"/>
</dbReference>
<gene>
    <name evidence="2" type="ORF">CALCODRAFT_506299</name>
</gene>
<evidence type="ECO:0000256" key="1">
    <source>
        <dbReference type="SAM" id="MobiDB-lite"/>
    </source>
</evidence>
<sequence length="573" mass="62587">MADRSHDQLLRLCIEACSAMPHLPRAHYIPHMPLLAAHTIIEQLIPAYPIGGARVHNIELAMLKLIRSSLFHLLSMQINTSSSAPFNFQLRLSADGSDDVIPALLASSVCKVTHIRADTMREVLWHYLGAASVNLRFRARCDPGTDDGVLRIPPAAFVQLDVLTAEDKVTESKRFFSAGIEEENWTFEQWEMAKGLRTPCEDVWEMMPENLLEKLNAPVDEDLQLEETAKPLSLDFNWPPRAHWSSLPAEPVAASTNGRATPVPPALSRCSTRMTDSTLATPSAFSALATPSASPFIECGKAVLHPAPPSDRKQSAVIKANKGSMVLHRRWTGVPIQRYEGGNVFVRGSGLYLGLPEKSEECVDYFWALDEDIEYNEAISEVPEALALPAKDDAKDDAPGWVKARQAALPPRLGGQTQLPTDNNSRLNAMAPLFQPVVGLGLEQNKKGGEFPAFQLRLPALEPIERIATRPVSDLLYPLSIPESRSASPISSAECPSVTTATTDASSRLSPCSSTSSLASAGSKKRRGKRGGKQLRERKERAMAEKLSGGPWTYYEGSMGLTSSASDRTIIAH</sequence>
<feature type="compositionally biased region" description="Low complexity" evidence="1">
    <location>
        <begin position="505"/>
        <end position="522"/>
    </location>
</feature>
<accession>A0A165J2N7</accession>
<reference evidence="2 3" key="1">
    <citation type="journal article" date="2016" name="Mol. Biol. Evol.">
        <title>Comparative Genomics of Early-Diverging Mushroom-Forming Fungi Provides Insights into the Origins of Lignocellulose Decay Capabilities.</title>
        <authorList>
            <person name="Nagy L.G."/>
            <person name="Riley R."/>
            <person name="Tritt A."/>
            <person name="Adam C."/>
            <person name="Daum C."/>
            <person name="Floudas D."/>
            <person name="Sun H."/>
            <person name="Yadav J.S."/>
            <person name="Pangilinan J."/>
            <person name="Larsson K.H."/>
            <person name="Matsuura K."/>
            <person name="Barry K."/>
            <person name="Labutti K."/>
            <person name="Kuo R."/>
            <person name="Ohm R.A."/>
            <person name="Bhattacharya S.S."/>
            <person name="Shirouzu T."/>
            <person name="Yoshinaga Y."/>
            <person name="Martin F.M."/>
            <person name="Grigoriev I.V."/>
            <person name="Hibbett D.S."/>
        </authorList>
    </citation>
    <scope>NUCLEOTIDE SEQUENCE [LARGE SCALE GENOMIC DNA]</scope>
    <source>
        <strain evidence="2 3">HHB12733</strain>
    </source>
</reference>
<feature type="compositionally biased region" description="Basic and acidic residues" evidence="1">
    <location>
        <begin position="534"/>
        <end position="544"/>
    </location>
</feature>
<dbReference type="InParanoid" id="A0A165J2N7"/>
<feature type="region of interest" description="Disordered" evidence="1">
    <location>
        <begin position="485"/>
        <end position="548"/>
    </location>
</feature>
<name>A0A165J2N7_9BASI</name>
<dbReference type="Proteomes" id="UP000076842">
    <property type="component" value="Unassembled WGS sequence"/>
</dbReference>
<feature type="compositionally biased region" description="Basic residues" evidence="1">
    <location>
        <begin position="523"/>
        <end position="533"/>
    </location>
</feature>
<proteinExistence type="predicted"/>
<organism evidence="2 3">
    <name type="scientific">Calocera cornea HHB12733</name>
    <dbReference type="NCBI Taxonomy" id="1353952"/>
    <lineage>
        <taxon>Eukaryota</taxon>
        <taxon>Fungi</taxon>
        <taxon>Dikarya</taxon>
        <taxon>Basidiomycota</taxon>
        <taxon>Agaricomycotina</taxon>
        <taxon>Dacrymycetes</taxon>
        <taxon>Dacrymycetales</taxon>
        <taxon>Dacrymycetaceae</taxon>
        <taxon>Calocera</taxon>
    </lineage>
</organism>
<evidence type="ECO:0000313" key="2">
    <source>
        <dbReference type="EMBL" id="KZT61292.1"/>
    </source>
</evidence>
<protein>
    <submittedName>
        <fullName evidence="2">Uncharacterized protein</fullName>
    </submittedName>
</protein>
<dbReference type="AlphaFoldDB" id="A0A165J2N7"/>